<dbReference type="NCBIfam" id="NF003559">
    <property type="entry name" value="PRK05234.1"/>
    <property type="match status" value="1"/>
</dbReference>
<feature type="binding site" evidence="3">
    <location>
        <begin position="42"/>
        <end position="45"/>
    </location>
    <ligand>
        <name>substrate</name>
    </ligand>
</feature>
<dbReference type="EMBL" id="JAEQND010000017">
    <property type="protein sequence ID" value="MBL0428313.1"/>
    <property type="molecule type" value="Genomic_DNA"/>
</dbReference>
<dbReference type="EC" id="4.2.3.3" evidence="3"/>
<dbReference type="Gene3D" id="3.40.50.1380">
    <property type="entry name" value="Methylglyoxal synthase-like domain"/>
    <property type="match status" value="1"/>
</dbReference>
<dbReference type="InterPro" id="IPR018148">
    <property type="entry name" value="Methylglyoxal_synth_AS"/>
</dbReference>
<dbReference type="SUPFAM" id="SSF52335">
    <property type="entry name" value="Methylglyoxal synthase-like"/>
    <property type="match status" value="1"/>
</dbReference>
<dbReference type="Pfam" id="PF02142">
    <property type="entry name" value="MGS"/>
    <property type="match status" value="1"/>
</dbReference>
<evidence type="ECO:0000313" key="6">
    <source>
        <dbReference type="Proteomes" id="UP000622707"/>
    </source>
</evidence>
<organism evidence="5 6">
    <name type="scientific">Ramlibacter alkalitolerans</name>
    <dbReference type="NCBI Taxonomy" id="2039631"/>
    <lineage>
        <taxon>Bacteria</taxon>
        <taxon>Pseudomonadati</taxon>
        <taxon>Pseudomonadota</taxon>
        <taxon>Betaproteobacteria</taxon>
        <taxon>Burkholderiales</taxon>
        <taxon>Comamonadaceae</taxon>
        <taxon>Ramlibacter</taxon>
    </lineage>
</organism>
<name>A0ABS1JVM6_9BURK</name>
<evidence type="ECO:0000256" key="2">
    <source>
        <dbReference type="ARBA" id="ARBA00023239"/>
    </source>
</evidence>
<evidence type="ECO:0000256" key="1">
    <source>
        <dbReference type="ARBA" id="ARBA00006287"/>
    </source>
</evidence>
<dbReference type="PANTHER" id="PTHR30492">
    <property type="entry name" value="METHYLGLYOXAL SYNTHASE"/>
    <property type="match status" value="1"/>
</dbReference>
<protein>
    <recommendedName>
        <fullName evidence="3">Methylglyoxal synthase</fullName>
        <shortName evidence="3">MGS</shortName>
        <ecNumber evidence="3">4.2.3.3</ecNumber>
    </recommendedName>
</protein>
<dbReference type="PANTHER" id="PTHR30492:SF0">
    <property type="entry name" value="METHYLGLYOXAL SYNTHASE"/>
    <property type="match status" value="1"/>
</dbReference>
<feature type="binding site" evidence="3">
    <location>
        <position position="16"/>
    </location>
    <ligand>
        <name>substrate</name>
    </ligand>
</feature>
<dbReference type="InterPro" id="IPR004363">
    <property type="entry name" value="Methylgl_synth"/>
</dbReference>
<feature type="binding site" evidence="3">
    <location>
        <position position="20"/>
    </location>
    <ligand>
        <name>substrate</name>
    </ligand>
</feature>
<accession>A0ABS1JVM6</accession>
<keyword evidence="6" id="KW-1185">Reference proteome</keyword>
<dbReference type="PROSITE" id="PS01335">
    <property type="entry name" value="METHYLGLYOXAL_SYNTH"/>
    <property type="match status" value="1"/>
</dbReference>
<gene>
    <name evidence="3" type="primary">mgsA</name>
    <name evidence="5" type="ORF">JI746_24630</name>
</gene>
<dbReference type="GO" id="GO:0008929">
    <property type="term" value="F:methylglyoxal synthase activity"/>
    <property type="evidence" value="ECO:0007669"/>
    <property type="project" value="UniProtKB-EC"/>
</dbReference>
<dbReference type="PROSITE" id="PS51855">
    <property type="entry name" value="MGS"/>
    <property type="match status" value="1"/>
</dbReference>
<sequence length="136" mass="14559">MDTTERHPPRIALIAHDRKKATIVELAREFAPVLRQCSLCATGTTGSRIAAETGLDVERMLSGPLGGDLQIGARLAGGQVDMVIFLRDPMTPQPHEPDINALVRACDVHDVPCATNEASARMLLSLIATRHGLTVG</sequence>
<evidence type="ECO:0000313" key="5">
    <source>
        <dbReference type="EMBL" id="MBL0428313.1"/>
    </source>
</evidence>
<evidence type="ECO:0000256" key="3">
    <source>
        <dbReference type="HAMAP-Rule" id="MF_00549"/>
    </source>
</evidence>
<comment type="similarity">
    <text evidence="1 3">Belongs to the methylglyoxal synthase family.</text>
</comment>
<dbReference type="CDD" id="cd01422">
    <property type="entry name" value="MGS"/>
    <property type="match status" value="1"/>
</dbReference>
<evidence type="ECO:0000259" key="4">
    <source>
        <dbReference type="PROSITE" id="PS51855"/>
    </source>
</evidence>
<feature type="active site" description="Proton donor/acceptor" evidence="3">
    <location>
        <position position="68"/>
    </location>
</feature>
<feature type="domain" description="MGS-like" evidence="4">
    <location>
        <begin position="1"/>
        <end position="136"/>
    </location>
</feature>
<dbReference type="InterPro" id="IPR011607">
    <property type="entry name" value="MGS-like_dom"/>
</dbReference>
<comment type="caution">
    <text evidence="5">The sequence shown here is derived from an EMBL/GenBank/DDBJ whole genome shotgun (WGS) entry which is preliminary data.</text>
</comment>
<dbReference type="InterPro" id="IPR036914">
    <property type="entry name" value="MGS-like_dom_sf"/>
</dbReference>
<dbReference type="NCBIfam" id="TIGR00160">
    <property type="entry name" value="MGSA"/>
    <property type="match status" value="1"/>
</dbReference>
<comment type="function">
    <text evidence="3">Catalyzes the formation of methylglyoxal from dihydroxyacetone phosphate.</text>
</comment>
<dbReference type="PIRSF" id="PIRSF006614">
    <property type="entry name" value="Methylglyox_syn"/>
    <property type="match status" value="1"/>
</dbReference>
<keyword evidence="2 3" id="KW-0456">Lyase</keyword>
<dbReference type="Proteomes" id="UP000622707">
    <property type="component" value="Unassembled WGS sequence"/>
</dbReference>
<feature type="binding site" evidence="3">
    <location>
        <position position="95"/>
    </location>
    <ligand>
        <name>substrate</name>
    </ligand>
</feature>
<dbReference type="HAMAP" id="MF_00549">
    <property type="entry name" value="Methylglyoxal_synth"/>
    <property type="match status" value="1"/>
</dbReference>
<feature type="binding site" evidence="3">
    <location>
        <begin position="62"/>
        <end position="63"/>
    </location>
    <ligand>
        <name>substrate</name>
    </ligand>
</feature>
<dbReference type="RefSeq" id="WP_201692945.1">
    <property type="nucleotide sequence ID" value="NZ_JAEQND010000017.1"/>
</dbReference>
<proteinExistence type="inferred from homology"/>
<dbReference type="SMART" id="SM00851">
    <property type="entry name" value="MGS"/>
    <property type="match status" value="1"/>
</dbReference>
<comment type="catalytic activity">
    <reaction evidence="3">
        <text>dihydroxyacetone phosphate = methylglyoxal + phosphate</text>
        <dbReference type="Rhea" id="RHEA:17937"/>
        <dbReference type="ChEBI" id="CHEBI:17158"/>
        <dbReference type="ChEBI" id="CHEBI:43474"/>
        <dbReference type="ChEBI" id="CHEBI:57642"/>
        <dbReference type="EC" id="4.2.3.3"/>
    </reaction>
</comment>
<reference evidence="5 6" key="1">
    <citation type="journal article" date="2017" name="Int. J. Syst. Evol. Microbiol.">
        <title>Ramlibacter alkalitolerans sp. nov., alkali-tolerant bacterium isolated from soil of ginseng.</title>
        <authorList>
            <person name="Lee D.H."/>
            <person name="Cha C.J."/>
        </authorList>
    </citation>
    <scope>NUCLEOTIDE SEQUENCE [LARGE SCALE GENOMIC DNA]</scope>
    <source>
        <strain evidence="5 6">KACC 19305</strain>
    </source>
</reference>